<comment type="similarity">
    <text evidence="1">Belongs to the NUP family.</text>
</comment>
<organism evidence="3 4">
    <name type="scientific">Pseudallescheria apiosperma</name>
    <name type="common">Scedosporium apiospermum</name>
    <dbReference type="NCBI Taxonomy" id="563466"/>
    <lineage>
        <taxon>Eukaryota</taxon>
        <taxon>Fungi</taxon>
        <taxon>Dikarya</taxon>
        <taxon>Ascomycota</taxon>
        <taxon>Pezizomycotina</taxon>
        <taxon>Sordariomycetes</taxon>
        <taxon>Hypocreomycetidae</taxon>
        <taxon>Microascales</taxon>
        <taxon>Microascaceae</taxon>
        <taxon>Scedosporium</taxon>
    </lineage>
</organism>
<dbReference type="Gene3D" id="3.40.50.1580">
    <property type="entry name" value="Nucleoside phosphorylase domain"/>
    <property type="match status" value="1"/>
</dbReference>
<comment type="caution">
    <text evidence="3">The sequence shown here is derived from an EMBL/GenBank/DDBJ whole genome shotgun (WGS) entry which is preliminary data.</text>
</comment>
<dbReference type="PANTHER" id="PTHR38643">
    <property type="entry name" value="PURINE NUCLEOSIDE PERMEASE C285.05-RELATED"/>
    <property type="match status" value="1"/>
</dbReference>
<dbReference type="GO" id="GO:0009116">
    <property type="term" value="P:nucleoside metabolic process"/>
    <property type="evidence" value="ECO:0007669"/>
    <property type="project" value="InterPro"/>
</dbReference>
<dbReference type="HOGENOM" id="CLU_031475_0_1_1"/>
<dbReference type="KEGG" id="sapo:SAPIO_CDS6064"/>
<dbReference type="Proteomes" id="UP000028545">
    <property type="component" value="Unassembled WGS sequence"/>
</dbReference>
<keyword evidence="4" id="KW-1185">Reference proteome</keyword>
<dbReference type="PIRSF" id="PIRSF013171">
    <property type="entry name" value="Pur_nuclsid_perm"/>
    <property type="match status" value="1"/>
</dbReference>
<dbReference type="InterPro" id="IPR009486">
    <property type="entry name" value="Pur_nuclsid_perm"/>
</dbReference>
<dbReference type="Pfam" id="PF06516">
    <property type="entry name" value="NUP"/>
    <property type="match status" value="1"/>
</dbReference>
<accession>A0A084G4F3</accession>
<dbReference type="OrthoDB" id="2331083at2759"/>
<dbReference type="GeneID" id="27725136"/>
<dbReference type="GO" id="GO:0003824">
    <property type="term" value="F:catalytic activity"/>
    <property type="evidence" value="ECO:0007669"/>
    <property type="project" value="InterPro"/>
</dbReference>
<evidence type="ECO:0000256" key="2">
    <source>
        <dbReference type="SAM" id="SignalP"/>
    </source>
</evidence>
<dbReference type="OMA" id="WAHYLVE"/>
<dbReference type="RefSeq" id="XP_016642014.1">
    <property type="nucleotide sequence ID" value="XM_016788257.1"/>
</dbReference>
<proteinExistence type="inferred from homology"/>
<dbReference type="PANTHER" id="PTHR38643:SF1">
    <property type="entry name" value="PURINE NUCLEOSIDE PERMEASE C285.05-RELATED"/>
    <property type="match status" value="1"/>
</dbReference>
<sequence>MRLPLTLAILAGVVADLLCLTNANALPHRKIAPKVFIISMFEPEAEIWQRRLPASGMGDLTERKFHLRGLSMLFPYIYCVGDYTICQVVIGEGEINGAATMMSLILSNAFDLRKTYFLISGIAGVNPKHGTLGSVAIVKYAIQVALQYEIDARSMPEHWETGYMAFGTKQPFEYPSILYGTEVFELNESLRDDVFRLAAASDLTDSEDTNMYRLKYVPMGVDYLPATEPPRVIKCDVATSDVYYTGTLLSNAFEKTAAVWTNGSASYCMTAQEDNATLGVLVRSAVEGLVDFGRVIVMRAGSNFDRPPVGVSTYEHLVLLDQNGFHIAIDNLFNTGIEIVKGIIHGWNCKFGKGVAAANYIGDIFGTLGGVPDFGPGVKAQQVKARRVKRRVAVAS</sequence>
<keyword evidence="2" id="KW-0732">Signal</keyword>
<feature type="signal peptide" evidence="2">
    <location>
        <begin position="1"/>
        <end position="25"/>
    </location>
</feature>
<dbReference type="GO" id="GO:0055085">
    <property type="term" value="P:transmembrane transport"/>
    <property type="evidence" value="ECO:0007669"/>
    <property type="project" value="InterPro"/>
</dbReference>
<evidence type="ECO:0000313" key="3">
    <source>
        <dbReference type="EMBL" id="KEZ42215.1"/>
    </source>
</evidence>
<keyword evidence="1" id="KW-0813">Transport</keyword>
<evidence type="ECO:0000256" key="1">
    <source>
        <dbReference type="PIRNR" id="PIRNR013171"/>
    </source>
</evidence>
<reference evidence="3 4" key="1">
    <citation type="journal article" date="2014" name="Genome Announc.">
        <title>Draft genome sequence of the pathogenic fungus Scedosporium apiospermum.</title>
        <authorList>
            <person name="Vandeputte P."/>
            <person name="Ghamrawi S."/>
            <person name="Rechenmann M."/>
            <person name="Iltis A."/>
            <person name="Giraud S."/>
            <person name="Fleury M."/>
            <person name="Thornton C."/>
            <person name="Delhaes L."/>
            <person name="Meyer W."/>
            <person name="Papon N."/>
            <person name="Bouchara J.P."/>
        </authorList>
    </citation>
    <scope>NUCLEOTIDE SEQUENCE [LARGE SCALE GENOMIC DNA]</scope>
    <source>
        <strain evidence="3 4">IHEM 14462</strain>
    </source>
</reference>
<protein>
    <recommendedName>
        <fullName evidence="5">Purine nucleoside permease</fullName>
    </recommendedName>
</protein>
<dbReference type="InterPro" id="IPR035994">
    <property type="entry name" value="Nucleoside_phosphorylase_sf"/>
</dbReference>
<dbReference type="GO" id="GO:0005783">
    <property type="term" value="C:endoplasmic reticulum"/>
    <property type="evidence" value="ECO:0007669"/>
    <property type="project" value="TreeGrafter"/>
</dbReference>
<evidence type="ECO:0000313" key="4">
    <source>
        <dbReference type="Proteomes" id="UP000028545"/>
    </source>
</evidence>
<dbReference type="VEuPathDB" id="FungiDB:SAPIO_CDS6064"/>
<gene>
    <name evidence="3" type="ORF">SAPIO_CDS6064</name>
</gene>
<feature type="chain" id="PRO_5001775411" description="Purine nucleoside permease" evidence="2">
    <location>
        <begin position="26"/>
        <end position="396"/>
    </location>
</feature>
<comment type="function">
    <text evidence="1">Nucleoside permease that transports adenosine and guanosine.</text>
</comment>
<dbReference type="EMBL" id="JOWA01000100">
    <property type="protein sequence ID" value="KEZ42215.1"/>
    <property type="molecule type" value="Genomic_DNA"/>
</dbReference>
<dbReference type="AlphaFoldDB" id="A0A084G4F3"/>
<name>A0A084G4F3_PSEDA</name>
<evidence type="ECO:0008006" key="5">
    <source>
        <dbReference type="Google" id="ProtNLM"/>
    </source>
</evidence>